<feature type="region of interest" description="Disordered" evidence="1">
    <location>
        <begin position="758"/>
        <end position="800"/>
    </location>
</feature>
<evidence type="ECO:0000313" key="2">
    <source>
        <dbReference type="EMBL" id="ABA53590.1"/>
    </source>
</evidence>
<feature type="compositionally biased region" description="Basic residues" evidence="1">
    <location>
        <begin position="1034"/>
        <end position="1050"/>
    </location>
</feature>
<feature type="compositionally biased region" description="Basic residues" evidence="1">
    <location>
        <begin position="37"/>
        <end position="47"/>
    </location>
</feature>
<dbReference type="EMBL" id="CP000125">
    <property type="protein sequence ID" value="ABA53590.1"/>
    <property type="molecule type" value="Genomic_DNA"/>
</dbReference>
<organism evidence="2 3">
    <name type="scientific">Burkholderia pseudomallei (strain 1710b)</name>
    <dbReference type="NCBI Taxonomy" id="320372"/>
    <lineage>
        <taxon>Bacteria</taxon>
        <taxon>Pseudomonadati</taxon>
        <taxon>Pseudomonadota</taxon>
        <taxon>Betaproteobacteria</taxon>
        <taxon>Burkholderiales</taxon>
        <taxon>Burkholderiaceae</taxon>
        <taxon>Burkholderia</taxon>
        <taxon>pseudomallei group</taxon>
    </lineage>
</organism>
<protein>
    <submittedName>
        <fullName evidence="2">Uncharacterized protein</fullName>
    </submittedName>
</protein>
<feature type="compositionally biased region" description="Basic and acidic residues" evidence="1">
    <location>
        <begin position="132"/>
        <end position="148"/>
    </location>
</feature>
<proteinExistence type="predicted"/>
<dbReference type="Proteomes" id="UP000002700">
    <property type="component" value="Chromosome II"/>
</dbReference>
<feature type="compositionally biased region" description="Low complexity" evidence="1">
    <location>
        <begin position="722"/>
        <end position="736"/>
    </location>
</feature>
<feature type="compositionally biased region" description="Basic residues" evidence="1">
    <location>
        <begin position="864"/>
        <end position="890"/>
    </location>
</feature>
<dbReference type="AlphaFoldDB" id="Q3JHB3"/>
<gene>
    <name evidence="2" type="ordered locus">BURPS1710b_A1884</name>
</gene>
<feature type="region of interest" description="Disordered" evidence="1">
    <location>
        <begin position="812"/>
        <end position="971"/>
    </location>
</feature>
<reference evidence="2 3" key="1">
    <citation type="submission" date="2005-09" db="EMBL/GenBank/DDBJ databases">
        <authorList>
            <person name="Woods D.E."/>
            <person name="Nierman W.C."/>
        </authorList>
    </citation>
    <scope>NUCLEOTIDE SEQUENCE [LARGE SCALE GENOMIC DNA]</scope>
    <source>
        <strain evidence="2 3">1710b</strain>
    </source>
</reference>
<feature type="compositionally biased region" description="Basic and acidic residues" evidence="1">
    <location>
        <begin position="607"/>
        <end position="617"/>
    </location>
</feature>
<feature type="region of interest" description="Disordered" evidence="1">
    <location>
        <begin position="1"/>
        <end position="65"/>
    </location>
</feature>
<feature type="compositionally biased region" description="Basic residues" evidence="1">
    <location>
        <begin position="833"/>
        <end position="847"/>
    </location>
</feature>
<feature type="compositionally biased region" description="Basic residues" evidence="1">
    <location>
        <begin position="655"/>
        <end position="674"/>
    </location>
</feature>
<feature type="region of interest" description="Disordered" evidence="1">
    <location>
        <begin position="607"/>
        <end position="744"/>
    </location>
</feature>
<feature type="compositionally biased region" description="Basic residues" evidence="1">
    <location>
        <begin position="758"/>
        <end position="767"/>
    </location>
</feature>
<name>Q3JHB3_BURP1</name>
<feature type="compositionally biased region" description="Basic residues" evidence="1">
    <location>
        <begin position="689"/>
        <end position="721"/>
    </location>
</feature>
<feature type="compositionally biased region" description="Basic residues" evidence="1">
    <location>
        <begin position="1015"/>
        <end position="1024"/>
    </location>
</feature>
<feature type="compositionally biased region" description="Basic residues" evidence="1">
    <location>
        <begin position="948"/>
        <end position="964"/>
    </location>
</feature>
<evidence type="ECO:0000313" key="3">
    <source>
        <dbReference type="Proteomes" id="UP000002700"/>
    </source>
</evidence>
<feature type="region of interest" description="Disordered" evidence="1">
    <location>
        <begin position="253"/>
        <end position="282"/>
    </location>
</feature>
<sequence>MRRRAPPAARDDRNPSIKSRRQAHARPRQCPANRAARAARAHRRRPRQVQETAVAHRSDVHRPRRDLRLGVAVRREPRIDDRGPGRHPLVAARRLRGAAARHRLLRARRGAAARGRRRPLSGVLARPAARLPDGRDHADRVLEPDHDRSRRRAPVCGRVVCGPDRRGLGQSDDARLARAGGAALFLLLPELFEREDVREGEQRHQRVQVRRAARGDRRAVRVLQAREPHPARLRAVRHARRRDGRVRGRHHLRVSRPHADRLGRERGARPAAHDSDRADPVDRALDADLRAAAARVPRRHPERDARGRLARHRQGFLAAVPRHRARARRRLARVHGRRRRDDLAVRLRQHLHERDAARRLRLGEDGHVLQGVRARRRGLRHSARGAVAHVRAGALLDAAVPVVGGAHQHRVGRARAELRGRAGIGRRAAPHRARAAAAVSRERVRAHRPRFVRDRRADRLLVRLAHRVVAARAADRDVRRLSRVPPPGAHRASEPRRAGALVRVADRVLRADDRRVVFRRLRRHRAARAPVRHVRRRGRRARHLLLGRAYRRAVREAAARRRRELTRGAGASAFSTAARRRAARTFCEENHATHWRAFDRPIGDVRTTRRVPRDRGGHGRAARAGVRRREPAGPGRRVRARRRRVRRVPRDEPRRTRRVSRRDRPAHRRARRRADRALRGRIGAAARADRRRARAHRRAARAVRGRRARRRLHRRAHRPRARAAQAAAARRPAAAQYRDRPRRRVRRVQFSARVLGRGRRHGVRARGRVPGDRQGARRASRHVRARRPRDPGGGARMRAAGGRVLAAVRRVARDRPGARRRSAHQGGRLHGLAARRRRADAHRRRAARAGSRLRRDELDQSGRAHARRARRAARRDRAAVRRVAHARRGPVLHESGADSRDRRPGAARVREGRGGRDRRRRRADDAHAAHPRELPRGRRAARVAPRGRAARRRPRRRALRRARRTVRDDGRRVALARRVARRSVRPRVARRALRGCRRAAPRAEVARRPADDRRASRRARRAAVRRAAPDARAPRRAHPRERLRHGRRGRPRDGARRTVPGDVGPAHDVGRRARDRALPAAGVVSGRARRAAARCAARREPAARAATHRRRARAAGGARCMIGQTSRGRTSSCRSTTCARSRCACSRTTGCPTRTRARSRSRT</sequence>
<dbReference type="KEGG" id="bpm:BURPS1710b_A1884"/>
<feature type="compositionally biased region" description="Basic and acidic residues" evidence="1">
    <location>
        <begin position="922"/>
        <end position="936"/>
    </location>
</feature>
<feature type="compositionally biased region" description="Basic residues" evidence="1">
    <location>
        <begin position="18"/>
        <end position="27"/>
    </location>
</feature>
<feature type="region of interest" description="Disordered" evidence="1">
    <location>
        <begin position="993"/>
        <end position="1069"/>
    </location>
</feature>
<feature type="compositionally biased region" description="Basic and acidic residues" evidence="1">
    <location>
        <begin position="1004"/>
        <end position="1014"/>
    </location>
</feature>
<feature type="compositionally biased region" description="Basic and acidic residues" evidence="1">
    <location>
        <begin position="895"/>
        <end position="915"/>
    </location>
</feature>
<feature type="compositionally biased region" description="Basic residues" evidence="1">
    <location>
        <begin position="636"/>
        <end position="647"/>
    </location>
</feature>
<feature type="compositionally biased region" description="Basic residues" evidence="1">
    <location>
        <begin position="776"/>
        <end position="787"/>
    </location>
</feature>
<feature type="compositionally biased region" description="Basic and acidic residues" evidence="1">
    <location>
        <begin position="853"/>
        <end position="862"/>
    </location>
</feature>
<feature type="region of interest" description="Disordered" evidence="1">
    <location>
        <begin position="130"/>
        <end position="149"/>
    </location>
</feature>
<feature type="compositionally biased region" description="Basic and acidic residues" evidence="1">
    <location>
        <begin position="257"/>
        <end position="282"/>
    </location>
</feature>
<evidence type="ECO:0000256" key="1">
    <source>
        <dbReference type="SAM" id="MobiDB-lite"/>
    </source>
</evidence>
<dbReference type="HOGENOM" id="CLU_274945_0_0_4"/>
<dbReference type="EnsemblBacteria" id="ABA53590">
    <property type="protein sequence ID" value="ABA53590"/>
    <property type="gene ID" value="BURPS1710b_A1884"/>
</dbReference>
<accession>Q3JHB3</accession>